<keyword evidence="2 5" id="KW-0812">Transmembrane</keyword>
<dbReference type="GO" id="GO:0016020">
    <property type="term" value="C:membrane"/>
    <property type="evidence" value="ECO:0007669"/>
    <property type="project" value="UniProtKB-SubCell"/>
</dbReference>
<evidence type="ECO:0000256" key="5">
    <source>
        <dbReference type="SAM" id="Phobius"/>
    </source>
</evidence>
<evidence type="ECO:0000256" key="4">
    <source>
        <dbReference type="ARBA" id="ARBA00023136"/>
    </source>
</evidence>
<comment type="subcellular location">
    <subcellularLocation>
        <location evidence="1">Membrane</location>
        <topology evidence="1">Multi-pass membrane protein</topology>
    </subcellularLocation>
</comment>
<dbReference type="PANTHER" id="PTHR12489">
    <property type="entry name" value="LIPOMA HMGIC FUSION PARTNER-LIKE PROTEIN"/>
    <property type="match status" value="1"/>
</dbReference>
<dbReference type="AlphaFoldDB" id="A0AAD9J2R6"/>
<reference evidence="6" key="1">
    <citation type="journal article" date="2023" name="Mol. Biol. Evol.">
        <title>Third-Generation Sequencing Reveals the Adaptive Role of the Epigenome in Three Deep-Sea Polychaetes.</title>
        <authorList>
            <person name="Perez M."/>
            <person name="Aroh O."/>
            <person name="Sun Y."/>
            <person name="Lan Y."/>
            <person name="Juniper S.K."/>
            <person name="Young C.R."/>
            <person name="Angers B."/>
            <person name="Qian P.Y."/>
        </authorList>
    </citation>
    <scope>NUCLEOTIDE SEQUENCE</scope>
    <source>
        <strain evidence="6">P08H-3</strain>
    </source>
</reference>
<proteinExistence type="predicted"/>
<comment type="caution">
    <text evidence="6">The sequence shown here is derived from an EMBL/GenBank/DDBJ whole genome shotgun (WGS) entry which is preliminary data.</text>
</comment>
<feature type="transmembrane region" description="Helical" evidence="5">
    <location>
        <begin position="111"/>
        <end position="135"/>
    </location>
</feature>
<organism evidence="6 7">
    <name type="scientific">Paralvinella palmiformis</name>
    <dbReference type="NCBI Taxonomy" id="53620"/>
    <lineage>
        <taxon>Eukaryota</taxon>
        <taxon>Metazoa</taxon>
        <taxon>Spiralia</taxon>
        <taxon>Lophotrochozoa</taxon>
        <taxon>Annelida</taxon>
        <taxon>Polychaeta</taxon>
        <taxon>Sedentaria</taxon>
        <taxon>Canalipalpata</taxon>
        <taxon>Terebellida</taxon>
        <taxon>Terebelliformia</taxon>
        <taxon>Alvinellidae</taxon>
        <taxon>Paralvinella</taxon>
    </lineage>
</organism>
<keyword evidence="3 5" id="KW-1133">Transmembrane helix</keyword>
<protein>
    <submittedName>
        <fullName evidence="6">Uncharacterized protein</fullName>
    </submittedName>
</protein>
<dbReference type="EMBL" id="JAODUP010000713">
    <property type="protein sequence ID" value="KAK2144988.1"/>
    <property type="molecule type" value="Genomic_DNA"/>
</dbReference>
<evidence type="ECO:0000313" key="7">
    <source>
        <dbReference type="Proteomes" id="UP001208570"/>
    </source>
</evidence>
<dbReference type="Proteomes" id="UP001208570">
    <property type="component" value="Unassembled WGS sequence"/>
</dbReference>
<feature type="transmembrane region" description="Helical" evidence="5">
    <location>
        <begin position="12"/>
        <end position="34"/>
    </location>
</feature>
<dbReference type="PANTHER" id="PTHR12489:SF19">
    <property type="entry name" value="LHFPL TETRASPAN SUBFAMILY MEMBER 2 PROTEIN"/>
    <property type="match status" value="1"/>
</dbReference>
<gene>
    <name evidence="6" type="ORF">LSH36_713g01123</name>
</gene>
<keyword evidence="4 5" id="KW-0472">Membrane</keyword>
<evidence type="ECO:0000313" key="6">
    <source>
        <dbReference type="EMBL" id="KAK2144988.1"/>
    </source>
</evidence>
<keyword evidence="7" id="KW-1185">Reference proteome</keyword>
<dbReference type="Gene3D" id="1.20.140.150">
    <property type="match status" value="1"/>
</dbReference>
<evidence type="ECO:0000256" key="3">
    <source>
        <dbReference type="ARBA" id="ARBA00022989"/>
    </source>
</evidence>
<evidence type="ECO:0000256" key="2">
    <source>
        <dbReference type="ARBA" id="ARBA00022692"/>
    </source>
</evidence>
<dbReference type="Pfam" id="PF10242">
    <property type="entry name" value="L_HMGIC_fpl"/>
    <property type="match status" value="1"/>
</dbReference>
<dbReference type="InterPro" id="IPR019372">
    <property type="entry name" value="LHFPL"/>
</dbReference>
<evidence type="ECO:0000256" key="1">
    <source>
        <dbReference type="ARBA" id="ARBA00004141"/>
    </source>
</evidence>
<accession>A0AAD9J2R6</accession>
<name>A0AAD9J2R6_9ANNE</name>
<sequence length="170" mass="18903">MCYVIITCRSITWTLLTLASTAVIIMAVISPHWLTGPAEWTGQANSLMDNNETIEQVSYRATIGLFNRCTRLERLLESDEDDGGHGEESCTIYVTGFDMSSEEFPDAWKSALILFALAVTLLAFTSFTAVFSLCVQAIFKKSIFTVIVCRDWSGAISSWLVCEEGEGFVW</sequence>